<gene>
    <name evidence="1" type="ordered locus">A1E_02325</name>
</gene>
<accession>A8EYH7</accession>
<dbReference type="EMBL" id="CP000409">
    <property type="protein sequence ID" value="ABV73410.1"/>
    <property type="molecule type" value="Genomic_DNA"/>
</dbReference>
<dbReference type="AlphaFoldDB" id="A8EYH7"/>
<evidence type="ECO:0000313" key="2">
    <source>
        <dbReference type="Proteomes" id="UP000007056"/>
    </source>
</evidence>
<reference evidence="2" key="1">
    <citation type="submission" date="2007-09" db="EMBL/GenBank/DDBJ databases">
        <title>Complete genome sequence of Rickettsia canadensis.</title>
        <authorList>
            <person name="Madan A."/>
            <person name="Fahey J."/>
            <person name="Helton E."/>
            <person name="Ketteman M."/>
            <person name="Madan A."/>
            <person name="Rodrigues S."/>
            <person name="Sanchez A."/>
            <person name="Whiting M."/>
            <person name="Dasch G."/>
            <person name="Eremeeva M."/>
        </authorList>
    </citation>
    <scope>NUCLEOTIDE SEQUENCE [LARGE SCALE GENOMIC DNA]</scope>
    <source>
        <strain evidence="2">McKiel</strain>
    </source>
</reference>
<dbReference type="HOGENOM" id="CLU_3375645_0_0_5"/>
<protein>
    <submittedName>
        <fullName evidence="1">Uncharacterized protein</fullName>
    </submittedName>
</protein>
<proteinExistence type="predicted"/>
<dbReference type="KEGG" id="rcm:A1E_02325"/>
<sequence>MLKAAYLKPDQLVIHERKATGVRKIEVKRNLNFF</sequence>
<dbReference type="Proteomes" id="UP000007056">
    <property type="component" value="Chromosome"/>
</dbReference>
<evidence type="ECO:0000313" key="1">
    <source>
        <dbReference type="EMBL" id="ABV73410.1"/>
    </source>
</evidence>
<organism evidence="1 2">
    <name type="scientific">Rickettsia canadensis (strain McKiel)</name>
    <dbReference type="NCBI Taxonomy" id="293613"/>
    <lineage>
        <taxon>Bacteria</taxon>
        <taxon>Pseudomonadati</taxon>
        <taxon>Pseudomonadota</taxon>
        <taxon>Alphaproteobacteria</taxon>
        <taxon>Rickettsiales</taxon>
        <taxon>Rickettsiaceae</taxon>
        <taxon>Rickettsieae</taxon>
        <taxon>Rickettsia</taxon>
        <taxon>belli group</taxon>
    </lineage>
</organism>
<name>A8EYH7_RICCK</name>